<feature type="region of interest" description="Disordered" evidence="1">
    <location>
        <begin position="1"/>
        <end position="71"/>
    </location>
</feature>
<protein>
    <submittedName>
        <fullName evidence="2">Uncharacterized protein</fullName>
    </submittedName>
</protein>
<name>A0A1E8PKZ7_9BURK</name>
<comment type="caution">
    <text evidence="2">The sequence shown here is derived from an EMBL/GenBank/DDBJ whole genome shotgun (WGS) entry which is preliminary data.</text>
</comment>
<feature type="compositionally biased region" description="Basic and acidic residues" evidence="1">
    <location>
        <begin position="38"/>
        <end position="49"/>
    </location>
</feature>
<evidence type="ECO:0000313" key="3">
    <source>
        <dbReference type="Proteomes" id="UP000092634"/>
    </source>
</evidence>
<evidence type="ECO:0000313" key="2">
    <source>
        <dbReference type="EMBL" id="OFJ46906.1"/>
    </source>
</evidence>
<sequence length="71" mass="7367">MRPLAHHSKDMIMHPSTNAATAPAPPPERDSPTPASESHAEQALDEALKESFPASDPIAIATAKPSGSARA</sequence>
<dbReference type="EMBL" id="MAQB02000009">
    <property type="protein sequence ID" value="OFJ46906.1"/>
    <property type="molecule type" value="Genomic_DNA"/>
</dbReference>
<evidence type="ECO:0000256" key="1">
    <source>
        <dbReference type="SAM" id="MobiDB-lite"/>
    </source>
</evidence>
<gene>
    <name evidence="2" type="ORF">BA896_017540</name>
</gene>
<dbReference type="Proteomes" id="UP000092634">
    <property type="component" value="Unassembled WGS sequence"/>
</dbReference>
<organism evidence="2 3">
    <name type="scientific">Janthinobacterium lividum</name>
    <dbReference type="NCBI Taxonomy" id="29581"/>
    <lineage>
        <taxon>Bacteria</taxon>
        <taxon>Pseudomonadati</taxon>
        <taxon>Pseudomonadota</taxon>
        <taxon>Betaproteobacteria</taxon>
        <taxon>Burkholderiales</taxon>
        <taxon>Oxalobacteraceae</taxon>
        <taxon>Janthinobacterium</taxon>
    </lineage>
</organism>
<dbReference type="AlphaFoldDB" id="A0A1E8PKZ7"/>
<reference evidence="2 3" key="1">
    <citation type="submission" date="2016-10" db="EMBL/GenBank/DDBJ databases">
        <title>Updated version of Genome Assembly of Janthinobacterium lividum ERGS5:01.</title>
        <authorList>
            <person name="Kumar R."/>
            <person name="Acharya V."/>
            <person name="Singh D."/>
        </authorList>
    </citation>
    <scope>NUCLEOTIDE SEQUENCE [LARGE SCALE GENOMIC DNA]</scope>
    <source>
        <strain evidence="2 3">ERGS5:01</strain>
    </source>
</reference>
<accession>A0A1E8PKZ7</accession>
<proteinExistence type="predicted"/>